<keyword evidence="3" id="KW-1185">Reference proteome</keyword>
<sequence>MRRFLVEPAKGGKAAGGATLTPPRHACRNYKSRGYYRLYIAAGIIRSRFGYNPAVPTAPLRNGLAPMIVYLRIHPPSLARPPRA</sequence>
<comment type="caution">
    <text evidence="2">The sequence shown here is derived from an EMBL/GenBank/DDBJ whole genome shotgun (WGS) entry which is preliminary data.</text>
</comment>
<name>A0ABP8GZZ5_9BURK</name>
<evidence type="ECO:0000313" key="2">
    <source>
        <dbReference type="EMBL" id="GAA4332388.1"/>
    </source>
</evidence>
<gene>
    <name evidence="2" type="ORF">GCM10023144_22270</name>
</gene>
<organism evidence="2 3">
    <name type="scientific">Pigmentiphaga soli</name>
    <dbReference type="NCBI Taxonomy" id="1007095"/>
    <lineage>
        <taxon>Bacteria</taxon>
        <taxon>Pseudomonadati</taxon>
        <taxon>Pseudomonadota</taxon>
        <taxon>Betaproteobacteria</taxon>
        <taxon>Burkholderiales</taxon>
        <taxon>Alcaligenaceae</taxon>
        <taxon>Pigmentiphaga</taxon>
    </lineage>
</organism>
<dbReference type="Proteomes" id="UP001501671">
    <property type="component" value="Unassembled WGS sequence"/>
</dbReference>
<feature type="compositionally biased region" description="Low complexity" evidence="1">
    <location>
        <begin position="9"/>
        <end position="18"/>
    </location>
</feature>
<accession>A0ABP8GZZ5</accession>
<evidence type="ECO:0000256" key="1">
    <source>
        <dbReference type="SAM" id="MobiDB-lite"/>
    </source>
</evidence>
<evidence type="ECO:0000313" key="3">
    <source>
        <dbReference type="Proteomes" id="UP001501671"/>
    </source>
</evidence>
<proteinExistence type="predicted"/>
<feature type="region of interest" description="Disordered" evidence="1">
    <location>
        <begin position="1"/>
        <end position="20"/>
    </location>
</feature>
<protein>
    <submittedName>
        <fullName evidence="2">Uncharacterized protein</fullName>
    </submittedName>
</protein>
<dbReference type="EMBL" id="BAABFO010000009">
    <property type="protein sequence ID" value="GAA4332388.1"/>
    <property type="molecule type" value="Genomic_DNA"/>
</dbReference>
<reference evidence="3" key="1">
    <citation type="journal article" date="2019" name="Int. J. Syst. Evol. Microbiol.">
        <title>The Global Catalogue of Microorganisms (GCM) 10K type strain sequencing project: providing services to taxonomists for standard genome sequencing and annotation.</title>
        <authorList>
            <consortium name="The Broad Institute Genomics Platform"/>
            <consortium name="The Broad Institute Genome Sequencing Center for Infectious Disease"/>
            <person name="Wu L."/>
            <person name="Ma J."/>
        </authorList>
    </citation>
    <scope>NUCLEOTIDE SEQUENCE [LARGE SCALE GENOMIC DNA]</scope>
    <source>
        <strain evidence="3">JCM 17666</strain>
    </source>
</reference>